<dbReference type="AlphaFoldDB" id="A0A081RAZ9"/>
<evidence type="ECO:0000313" key="2">
    <source>
        <dbReference type="Proteomes" id="UP000028411"/>
    </source>
</evidence>
<dbReference type="InterPro" id="IPR027599">
    <property type="entry name" value="PqqD-rel_X"/>
</dbReference>
<accession>A0A081RAZ9</accession>
<name>A0A081RAZ9_SPHCR</name>
<dbReference type="eggNOG" id="ENOG5031BZJ">
    <property type="taxonomic scope" value="Bacteria"/>
</dbReference>
<evidence type="ECO:0000313" key="1">
    <source>
        <dbReference type="EMBL" id="KEQ52372.1"/>
    </source>
</evidence>
<dbReference type="NCBIfam" id="TIGR04353">
    <property type="entry name" value="PqqD_rel_X"/>
    <property type="match status" value="1"/>
</dbReference>
<protein>
    <recommendedName>
        <fullName evidence="3">HPr-rel-A system PqqD family protein</fullName>
    </recommendedName>
</protein>
<reference evidence="1 2" key="1">
    <citation type="submission" date="2014-02" db="EMBL/GenBank/DDBJ databases">
        <title>Whole genome sequence of Sphingobium chlorophenolicum NBRC 16172.</title>
        <authorList>
            <person name="Gan H.M."/>
            <person name="Gan H.Y."/>
            <person name="Chew T.H."/>
            <person name="Savka M.A."/>
        </authorList>
    </citation>
    <scope>NUCLEOTIDE SEQUENCE [LARGE SCALE GENOMIC DNA]</scope>
    <source>
        <strain evidence="1 2">NBRC 16172</strain>
    </source>
</reference>
<evidence type="ECO:0008006" key="3">
    <source>
        <dbReference type="Google" id="ProtNLM"/>
    </source>
</evidence>
<gene>
    <name evidence="1" type="ORF">BV95_03354</name>
</gene>
<dbReference type="Proteomes" id="UP000028411">
    <property type="component" value="Unassembled WGS sequence"/>
</dbReference>
<organism evidence="1 2">
    <name type="scientific">Sphingobium chlorophenolicum</name>
    <dbReference type="NCBI Taxonomy" id="46429"/>
    <lineage>
        <taxon>Bacteria</taxon>
        <taxon>Pseudomonadati</taxon>
        <taxon>Pseudomonadota</taxon>
        <taxon>Alphaproteobacteria</taxon>
        <taxon>Sphingomonadales</taxon>
        <taxon>Sphingomonadaceae</taxon>
        <taxon>Sphingobium</taxon>
    </lineage>
</organism>
<dbReference type="OrthoDB" id="7475313at2"/>
<proteinExistence type="predicted"/>
<dbReference type="RefSeq" id="WP_037454427.1">
    <property type="nucleotide sequence ID" value="NZ_JFHR01000044.1"/>
</dbReference>
<dbReference type="PATRIC" id="fig|46429.4.peg.3339"/>
<sequence>MPPRYCQDSPDAIAACVLEDMALLYHRPSGQTHMVISPVPEILAALDNGAALTAGEVHAELARLYDLGAAEEAVPLVEAHLAELAALGLVRLA</sequence>
<dbReference type="EMBL" id="JFHR01000044">
    <property type="protein sequence ID" value="KEQ52372.1"/>
    <property type="molecule type" value="Genomic_DNA"/>
</dbReference>
<comment type="caution">
    <text evidence="1">The sequence shown here is derived from an EMBL/GenBank/DDBJ whole genome shotgun (WGS) entry which is preliminary data.</text>
</comment>